<feature type="domain" description="Alpha-L-rhamnosidase C-terminal" evidence="9">
    <location>
        <begin position="1093"/>
        <end position="1170"/>
    </location>
</feature>
<dbReference type="Gene3D" id="2.60.120.260">
    <property type="entry name" value="Galactose-binding domain-like"/>
    <property type="match status" value="2"/>
</dbReference>
<organism evidence="10 11">
    <name type="scientific">Aquirufa nivalisilvae</name>
    <dbReference type="NCBI Taxonomy" id="2516557"/>
    <lineage>
        <taxon>Bacteria</taxon>
        <taxon>Pseudomonadati</taxon>
        <taxon>Bacteroidota</taxon>
        <taxon>Cytophagia</taxon>
        <taxon>Cytophagales</taxon>
        <taxon>Flectobacillaceae</taxon>
        <taxon>Aquirufa</taxon>
    </lineage>
</organism>
<dbReference type="RefSeq" id="WP_226998236.1">
    <property type="nucleotide sequence ID" value="NZ_CP029346.1"/>
</dbReference>
<dbReference type="Proteomes" id="UP000245468">
    <property type="component" value="Chromosome"/>
</dbReference>
<keyword evidence="5" id="KW-0732">Signal</keyword>
<evidence type="ECO:0000313" key="11">
    <source>
        <dbReference type="Proteomes" id="UP000245468"/>
    </source>
</evidence>
<evidence type="ECO:0000313" key="10">
    <source>
        <dbReference type="EMBL" id="AWL10437.1"/>
    </source>
</evidence>
<evidence type="ECO:0000259" key="6">
    <source>
        <dbReference type="Pfam" id="PF05592"/>
    </source>
</evidence>
<dbReference type="InterPro" id="IPR012341">
    <property type="entry name" value="6hp_glycosidase-like_sf"/>
</dbReference>
<evidence type="ECO:0000259" key="8">
    <source>
        <dbReference type="Pfam" id="PF17389"/>
    </source>
</evidence>
<dbReference type="PANTHER" id="PTHR33307">
    <property type="entry name" value="ALPHA-RHAMNOSIDASE (EUROFUNG)"/>
    <property type="match status" value="1"/>
</dbReference>
<evidence type="ECO:0000256" key="5">
    <source>
        <dbReference type="SAM" id="SignalP"/>
    </source>
</evidence>
<dbReference type="InterPro" id="IPR008928">
    <property type="entry name" value="6-hairpin_glycosidase_sf"/>
</dbReference>
<gene>
    <name evidence="10" type="ORF">HME7025_02597</name>
</gene>
<feature type="domain" description="Alpha-L-rhamnosidase six-hairpin glycosidase" evidence="8">
    <location>
        <begin position="716"/>
        <end position="1090"/>
    </location>
</feature>
<feature type="compositionally biased region" description="Low complexity" evidence="4">
    <location>
        <begin position="935"/>
        <end position="946"/>
    </location>
</feature>
<keyword evidence="3 10" id="KW-0378">Hydrolase</keyword>
<keyword evidence="11" id="KW-1185">Reference proteome</keyword>
<reference evidence="11" key="1">
    <citation type="submission" date="2018-05" db="EMBL/GenBank/DDBJ databases">
        <title>Pseudarcicella sp. HME7025 Genome sequencing and assembly.</title>
        <authorList>
            <person name="Kim H."/>
            <person name="Kang H."/>
            <person name="Joh K."/>
        </authorList>
    </citation>
    <scope>NUCLEOTIDE SEQUENCE [LARGE SCALE GENOMIC DNA]</scope>
    <source>
        <strain evidence="11">HME7025</strain>
    </source>
</reference>
<dbReference type="EMBL" id="CP029346">
    <property type="protein sequence ID" value="AWL10437.1"/>
    <property type="molecule type" value="Genomic_DNA"/>
</dbReference>
<feature type="domain" description="Bacterial alpha-L-rhamnosidase N-terminal" evidence="7">
    <location>
        <begin position="402"/>
        <end position="561"/>
    </location>
</feature>
<sequence>MMKKHVLYVLLCFLSIVNLQAQNSLHHLKVEYQSEPIGLDEQHPRFSWQMKSSDKSRGNQQQAYRIVVRDAKNQVAWDSKKVNSPLSLGINYEGLALQASQKYQWNVQVWDQQNKVSSASSWFETGLLNSSAQAWNGAEWIGENDLPLYSHYLSMYKIQFGIQLDEASKSTKASFVFGANDPRLQNRNLNIMDVANGPNASYIQLEFDINNVAESDSGLAQLNVYRVGYDKKDSPSKVFASFKIAKSLISPANKYQKHTIFAQCNFGVFDFYLDQVDPAHKINGAPAGAAAAPRGGQSGLNLNPVGRGNNFISFPMLSEIGFQVPANQKALFSGVLIKNFRFPSNKLFDAAENPSLFSHNSIQWDGKQFQITASSGNVLFCANPSRFAAPMLRTQFASVPNKTIKQARIYSTARGIYELYLNGERVGKDFFNPGLTQYNKTHLYQTFDVTKQIKSGENAWGAWLSEGWWSGNITFSGDSWNFFGDRQSLLAKLVIQYTDGTEQIITTNPEKWTYSNDGPIRYGSFFQGEVYDARKEAAIAGWSTASFQAKGWKPAAKIPLEGTAYVGDVPNALNYVGMKLVGQLDDAVQVRKVMQAKSMHEPRKGVYVYDMGQNMVGFPKIFIPNGKAGQTITLRFAEVLYPDLAEYASQKGMIMLENIRAALAQDVYILKGGDEYIQPRFTFHGYRYLEITGLDQAPALSQVAGLVLSSIQDIGSYYESSDPLVNKLWNNITWSMRGNFLSIPTDTPARNERMGWSGDINVFSKTATYMAPVNNFMRRHLLAMRDVQRADGRFTDVAPMGGGFGGTLWGSAGIIIPWETYQQYGDKNMLIEHYDAMKRYVAFLETKVDPANGIVNEGPLGDWLSPENNKNDNTLFWMTYQAYNLKIMSQVAGILGNKLDESAYLAQYENKKKTINSVYIDPNTHRTVKSGVRAARMGPPGAAPAAPATPPVSDKGQLMDTQASYAIPLALGVIDDNNKPFIVKHLVETVQRSNKDDEGVARPPYSLMTGFIGTASIADALSNNNQHDVAYGLLTQKTYPSWLYSVANGATTIWERLNSYTIENGFGGNNSMNSFNHYSFGAIAAWMYQTSLGIQRDVDSPGFKHFSLQPTPDLSGKINFAKGYVETMYGKVSSEWKKEGNVMSYKFTVPANTSAHLKLPASSAKVTEGSQDVTKSKGISGLKQEGNFLEMELNSGSYEFKVSPLK</sequence>
<keyword evidence="10" id="KW-0326">Glycosidase</keyword>
<evidence type="ECO:0000259" key="7">
    <source>
        <dbReference type="Pfam" id="PF08531"/>
    </source>
</evidence>
<feature type="chain" id="PRO_5015782400" description="alpha-L-rhamnosidase" evidence="5">
    <location>
        <begin position="22"/>
        <end position="1206"/>
    </location>
</feature>
<dbReference type="InterPro" id="IPR016007">
    <property type="entry name" value="Alpha_rhamnosid"/>
</dbReference>
<dbReference type="Gene3D" id="2.60.40.10">
    <property type="entry name" value="Immunoglobulins"/>
    <property type="match status" value="1"/>
</dbReference>
<evidence type="ECO:0000259" key="9">
    <source>
        <dbReference type="Pfam" id="PF17390"/>
    </source>
</evidence>
<evidence type="ECO:0000256" key="4">
    <source>
        <dbReference type="SAM" id="MobiDB-lite"/>
    </source>
</evidence>
<dbReference type="Pfam" id="PF17389">
    <property type="entry name" value="Bac_rhamnosid6H"/>
    <property type="match status" value="1"/>
</dbReference>
<dbReference type="InterPro" id="IPR035396">
    <property type="entry name" value="Bac_rhamnosid6H"/>
</dbReference>
<accession>A0A2S2E099</accession>
<evidence type="ECO:0000256" key="1">
    <source>
        <dbReference type="ARBA" id="ARBA00001445"/>
    </source>
</evidence>
<dbReference type="InterPro" id="IPR013783">
    <property type="entry name" value="Ig-like_fold"/>
</dbReference>
<dbReference type="Pfam" id="PF05592">
    <property type="entry name" value="Bac_rhamnosid"/>
    <property type="match status" value="1"/>
</dbReference>
<dbReference type="Pfam" id="PF08531">
    <property type="entry name" value="Bac_rhamnosid_N"/>
    <property type="match status" value="1"/>
</dbReference>
<dbReference type="AlphaFoldDB" id="A0A2S2E099"/>
<dbReference type="PANTHER" id="PTHR33307:SF6">
    <property type="entry name" value="ALPHA-RHAMNOSIDASE (EUROFUNG)-RELATED"/>
    <property type="match status" value="1"/>
</dbReference>
<dbReference type="Pfam" id="PF25788">
    <property type="entry name" value="Ig_Rha78A_N"/>
    <property type="match status" value="1"/>
</dbReference>
<feature type="domain" description="Alpha-L-rhamnosidase concanavalin-like" evidence="6">
    <location>
        <begin position="603"/>
        <end position="708"/>
    </location>
</feature>
<protein>
    <recommendedName>
        <fullName evidence="2">alpha-L-rhamnosidase</fullName>
        <ecNumber evidence="2">3.2.1.40</ecNumber>
    </recommendedName>
</protein>
<dbReference type="GO" id="GO:0005975">
    <property type="term" value="P:carbohydrate metabolic process"/>
    <property type="evidence" value="ECO:0007669"/>
    <property type="project" value="InterPro"/>
</dbReference>
<evidence type="ECO:0000256" key="3">
    <source>
        <dbReference type="ARBA" id="ARBA00022801"/>
    </source>
</evidence>
<feature type="region of interest" description="Disordered" evidence="4">
    <location>
        <begin position="935"/>
        <end position="954"/>
    </location>
</feature>
<dbReference type="GO" id="GO:0030596">
    <property type="term" value="F:alpha-L-rhamnosidase activity"/>
    <property type="evidence" value="ECO:0007669"/>
    <property type="project" value="UniProtKB-EC"/>
</dbReference>
<dbReference type="EC" id="3.2.1.40" evidence="2"/>
<dbReference type="InterPro" id="IPR008902">
    <property type="entry name" value="Rhamnosid_concanavalin"/>
</dbReference>
<dbReference type="InterPro" id="IPR013737">
    <property type="entry name" value="Bac_rhamnosid_N"/>
</dbReference>
<dbReference type="Gene3D" id="1.50.10.10">
    <property type="match status" value="1"/>
</dbReference>
<dbReference type="Pfam" id="PF17390">
    <property type="entry name" value="Bac_rhamnosid_C"/>
    <property type="match status" value="1"/>
</dbReference>
<name>A0A2S2E099_9BACT</name>
<dbReference type="SUPFAM" id="SSF48208">
    <property type="entry name" value="Six-hairpin glycosidases"/>
    <property type="match status" value="1"/>
</dbReference>
<feature type="signal peptide" evidence="5">
    <location>
        <begin position="1"/>
        <end position="21"/>
    </location>
</feature>
<dbReference type="InterPro" id="IPR035398">
    <property type="entry name" value="Bac_rhamnosid_C"/>
</dbReference>
<dbReference type="KEGG" id="psez:HME7025_02597"/>
<dbReference type="PIRSF" id="PIRSF010631">
    <property type="entry name" value="A-rhamnsds"/>
    <property type="match status" value="1"/>
</dbReference>
<proteinExistence type="predicted"/>
<dbReference type="Gene3D" id="2.60.420.10">
    <property type="entry name" value="Maltose phosphorylase, domain 3"/>
    <property type="match status" value="1"/>
</dbReference>
<comment type="catalytic activity">
    <reaction evidence="1">
        <text>Hydrolysis of terminal non-reducing alpha-L-rhamnose residues in alpha-L-rhamnosides.</text>
        <dbReference type="EC" id="3.2.1.40"/>
    </reaction>
</comment>
<evidence type="ECO:0000256" key="2">
    <source>
        <dbReference type="ARBA" id="ARBA00012652"/>
    </source>
</evidence>